<dbReference type="GO" id="GO:0003998">
    <property type="term" value="F:acylphosphatase activity"/>
    <property type="evidence" value="ECO:0007669"/>
    <property type="project" value="UniProtKB-EC"/>
</dbReference>
<name>A0A1M5RX01_9RHOB</name>
<dbReference type="RefSeq" id="WP_072793201.1">
    <property type="nucleotide sequence ID" value="NZ_FQWM01000004.1"/>
</dbReference>
<keyword evidence="4" id="KW-0378">Hydrolase</keyword>
<protein>
    <recommendedName>
        <fullName evidence="2 4">acylphosphatase</fullName>
        <ecNumber evidence="2 4">3.6.1.7</ecNumber>
    </recommendedName>
</protein>
<feature type="active site" evidence="4">
    <location>
        <position position="19"/>
    </location>
</feature>
<evidence type="ECO:0000313" key="8">
    <source>
        <dbReference type="Proteomes" id="UP000184211"/>
    </source>
</evidence>
<evidence type="ECO:0000256" key="4">
    <source>
        <dbReference type="PROSITE-ProRule" id="PRU00520"/>
    </source>
</evidence>
<dbReference type="STRING" id="870908.SAMN04488044_2326"/>
<dbReference type="PROSITE" id="PS51160">
    <property type="entry name" value="ACYLPHOSPHATASE_3"/>
    <property type="match status" value="1"/>
</dbReference>
<dbReference type="Gene3D" id="3.30.70.100">
    <property type="match status" value="1"/>
</dbReference>
<evidence type="ECO:0000313" key="7">
    <source>
        <dbReference type="EMBL" id="SHH30887.1"/>
    </source>
</evidence>
<reference evidence="8" key="1">
    <citation type="submission" date="2016-11" db="EMBL/GenBank/DDBJ databases">
        <authorList>
            <person name="Varghese N."/>
            <person name="Submissions S."/>
        </authorList>
    </citation>
    <scope>NUCLEOTIDE SEQUENCE [LARGE SCALE GENOMIC DNA]</scope>
    <source>
        <strain evidence="8">DSM 28223</strain>
    </source>
</reference>
<dbReference type="PRINTS" id="PR00112">
    <property type="entry name" value="ACYLPHPHTASE"/>
</dbReference>
<accession>A0A1M5RX01</accession>
<dbReference type="OrthoDB" id="5295388at2"/>
<sequence length="91" mass="10114">MPLSVEARVTGHVQGVAYRHWTKSRADALGLKGWVRNDVSGAVIAHLEGEKKAVHQLVEEMWSGPGAASVRDVQTHRIPTVMPSMEFEIRR</sequence>
<dbReference type="Pfam" id="PF00708">
    <property type="entry name" value="Acylphosphatase"/>
    <property type="match status" value="1"/>
</dbReference>
<dbReference type="SUPFAM" id="SSF54975">
    <property type="entry name" value="Acylphosphatase/BLUF domain-like"/>
    <property type="match status" value="1"/>
</dbReference>
<feature type="domain" description="Acylphosphatase-like" evidence="6">
    <location>
        <begin position="4"/>
        <end position="91"/>
    </location>
</feature>
<gene>
    <name evidence="7" type="ORF">SAMN04488044_2326</name>
</gene>
<evidence type="ECO:0000256" key="3">
    <source>
        <dbReference type="ARBA" id="ARBA00047645"/>
    </source>
</evidence>
<proteinExistence type="inferred from homology"/>
<dbReference type="EMBL" id="FQWM01000004">
    <property type="protein sequence ID" value="SHH30887.1"/>
    <property type="molecule type" value="Genomic_DNA"/>
</dbReference>
<dbReference type="InterPro" id="IPR020456">
    <property type="entry name" value="Acylphosphatase"/>
</dbReference>
<dbReference type="PANTHER" id="PTHR47268:SF4">
    <property type="entry name" value="ACYLPHOSPHATASE"/>
    <property type="match status" value="1"/>
</dbReference>
<dbReference type="InterPro" id="IPR017968">
    <property type="entry name" value="Acylphosphatase_CS"/>
</dbReference>
<organism evidence="7 8">
    <name type="scientific">Cognatishimia maritima</name>
    <dbReference type="NCBI Taxonomy" id="870908"/>
    <lineage>
        <taxon>Bacteria</taxon>
        <taxon>Pseudomonadati</taxon>
        <taxon>Pseudomonadota</taxon>
        <taxon>Alphaproteobacteria</taxon>
        <taxon>Rhodobacterales</taxon>
        <taxon>Paracoccaceae</taxon>
        <taxon>Cognatishimia</taxon>
    </lineage>
</organism>
<dbReference type="AlphaFoldDB" id="A0A1M5RX01"/>
<feature type="active site" evidence="4">
    <location>
        <position position="37"/>
    </location>
</feature>
<dbReference type="PANTHER" id="PTHR47268">
    <property type="entry name" value="ACYLPHOSPHATASE"/>
    <property type="match status" value="1"/>
</dbReference>
<dbReference type="InterPro" id="IPR036046">
    <property type="entry name" value="Acylphosphatase-like_dom_sf"/>
</dbReference>
<dbReference type="EC" id="3.6.1.7" evidence="2 4"/>
<evidence type="ECO:0000256" key="2">
    <source>
        <dbReference type="ARBA" id="ARBA00012150"/>
    </source>
</evidence>
<keyword evidence="8" id="KW-1185">Reference proteome</keyword>
<dbReference type="InterPro" id="IPR001792">
    <property type="entry name" value="Acylphosphatase-like_dom"/>
</dbReference>
<comment type="similarity">
    <text evidence="1 5">Belongs to the acylphosphatase family.</text>
</comment>
<dbReference type="PROSITE" id="PS00151">
    <property type="entry name" value="ACYLPHOSPHATASE_2"/>
    <property type="match status" value="1"/>
</dbReference>
<evidence type="ECO:0000256" key="5">
    <source>
        <dbReference type="RuleBase" id="RU004168"/>
    </source>
</evidence>
<evidence type="ECO:0000259" key="6">
    <source>
        <dbReference type="PROSITE" id="PS51160"/>
    </source>
</evidence>
<dbReference type="Proteomes" id="UP000184211">
    <property type="component" value="Unassembled WGS sequence"/>
</dbReference>
<comment type="catalytic activity">
    <reaction evidence="3 4">
        <text>an acyl phosphate + H2O = a carboxylate + phosphate + H(+)</text>
        <dbReference type="Rhea" id="RHEA:14965"/>
        <dbReference type="ChEBI" id="CHEBI:15377"/>
        <dbReference type="ChEBI" id="CHEBI:15378"/>
        <dbReference type="ChEBI" id="CHEBI:29067"/>
        <dbReference type="ChEBI" id="CHEBI:43474"/>
        <dbReference type="ChEBI" id="CHEBI:59918"/>
        <dbReference type="EC" id="3.6.1.7"/>
    </reaction>
</comment>
<evidence type="ECO:0000256" key="1">
    <source>
        <dbReference type="ARBA" id="ARBA00005614"/>
    </source>
</evidence>